<feature type="transmembrane region" description="Helical" evidence="1">
    <location>
        <begin position="88"/>
        <end position="106"/>
    </location>
</feature>
<evidence type="ECO:0000313" key="4">
    <source>
        <dbReference type="Proteomes" id="UP000648257"/>
    </source>
</evidence>
<evidence type="ECO:0000259" key="2">
    <source>
        <dbReference type="Pfam" id="PF09413"/>
    </source>
</evidence>
<comment type="caution">
    <text evidence="3">The sequence shown here is derived from an EMBL/GenBank/DDBJ whole genome shotgun (WGS) entry which is preliminary data.</text>
</comment>
<organism evidence="3 4">
    <name type="scientific">Undibacterium seohonense</name>
    <dbReference type="NCBI Taxonomy" id="1344950"/>
    <lineage>
        <taxon>Bacteria</taxon>
        <taxon>Pseudomonadati</taxon>
        <taxon>Pseudomonadota</taxon>
        <taxon>Betaproteobacteria</taxon>
        <taxon>Burkholderiales</taxon>
        <taxon>Oxalobacteraceae</taxon>
        <taxon>Undibacterium</taxon>
    </lineage>
</organism>
<reference evidence="3 4" key="1">
    <citation type="submission" date="2020-08" db="EMBL/GenBank/DDBJ databases">
        <title>Novel species isolated from subtropical streams in China.</title>
        <authorList>
            <person name="Lu H."/>
        </authorList>
    </citation>
    <scope>NUCLEOTIDE SEQUENCE [LARGE SCALE GENOMIC DNA]</scope>
    <source>
        <strain evidence="3 4">KACC 16656</strain>
    </source>
</reference>
<dbReference type="SUPFAM" id="SSF54913">
    <property type="entry name" value="GlnB-like"/>
    <property type="match status" value="1"/>
</dbReference>
<gene>
    <name evidence="3" type="ORF">H8K52_03630</name>
</gene>
<feature type="domain" description="DUF2007" evidence="2">
    <location>
        <begin position="1"/>
        <end position="66"/>
    </location>
</feature>
<keyword evidence="4" id="KW-1185">Reference proteome</keyword>
<sequence>MQTIYQASNSVEAHMLKNMLEQEDIAAFIEGEYLQGGVGELPSHNLVRLVVAEADAERAKEIIDNWNEIQDTNQPTTENKPQRRLPTFILVFFGMVIGVMISLAFFRTHYDYAGNDHDHDGQLDEKWTYSPTGVPLLYEGDRNLDKKIDVITDYNRHGLPEVSEFDDNFDGIFETTASFDKGYMSVSKTDTDGDDFPDFITNYKFGVMTSIEYINVYSGYPKKICSFDLGKLKMCEIDSNLDRAMDKQIHYDADGEVKIK</sequence>
<accession>A0ABR6X0M2</accession>
<keyword evidence="1" id="KW-0472">Membrane</keyword>
<keyword evidence="1" id="KW-0812">Transmembrane</keyword>
<dbReference type="Gene3D" id="3.30.70.790">
    <property type="entry name" value="UreE, C-terminal domain"/>
    <property type="match status" value="1"/>
</dbReference>
<dbReference type="RefSeq" id="WP_186921513.1">
    <property type="nucleotide sequence ID" value="NZ_JACOFW010000003.1"/>
</dbReference>
<dbReference type="Proteomes" id="UP000648257">
    <property type="component" value="Unassembled WGS sequence"/>
</dbReference>
<dbReference type="Pfam" id="PF09413">
    <property type="entry name" value="DUF2007"/>
    <property type="match status" value="1"/>
</dbReference>
<proteinExistence type="predicted"/>
<dbReference type="InterPro" id="IPR018551">
    <property type="entry name" value="DUF2007"/>
</dbReference>
<name>A0ABR6X0M2_9BURK</name>
<evidence type="ECO:0000313" key="3">
    <source>
        <dbReference type="EMBL" id="MBC3806439.1"/>
    </source>
</evidence>
<protein>
    <submittedName>
        <fullName evidence="3">DUF2007 domain-containing protein</fullName>
    </submittedName>
</protein>
<evidence type="ECO:0000256" key="1">
    <source>
        <dbReference type="SAM" id="Phobius"/>
    </source>
</evidence>
<dbReference type="InterPro" id="IPR011322">
    <property type="entry name" value="N-reg_PII-like_a/b"/>
</dbReference>
<keyword evidence="1" id="KW-1133">Transmembrane helix</keyword>
<dbReference type="EMBL" id="JACOFW010000003">
    <property type="protein sequence ID" value="MBC3806439.1"/>
    <property type="molecule type" value="Genomic_DNA"/>
</dbReference>